<dbReference type="KEGG" id="lba:Lebu_1600"/>
<dbReference type="Proteomes" id="UP000001910">
    <property type="component" value="Chromosome"/>
</dbReference>
<evidence type="ECO:0000256" key="1">
    <source>
        <dbReference type="SAM" id="Phobius"/>
    </source>
</evidence>
<feature type="transmembrane region" description="Helical" evidence="1">
    <location>
        <begin position="41"/>
        <end position="59"/>
    </location>
</feature>
<evidence type="ECO:0000313" key="2">
    <source>
        <dbReference type="EMBL" id="ACV39472.1"/>
    </source>
</evidence>
<reference evidence="2 3" key="1">
    <citation type="journal article" date="2009" name="Stand. Genomic Sci.">
        <title>Complete genome sequence of Leptotrichia buccalis type strain (C-1013-b).</title>
        <authorList>
            <person name="Ivanova N."/>
            <person name="Gronow S."/>
            <person name="Lapidus A."/>
            <person name="Copeland A."/>
            <person name="Glavina Del Rio T."/>
            <person name="Nolan M."/>
            <person name="Lucas S."/>
            <person name="Chen F."/>
            <person name="Tice H."/>
            <person name="Cheng J.F."/>
            <person name="Saunders E."/>
            <person name="Bruce D."/>
            <person name="Goodwin L."/>
            <person name="Brettin T."/>
            <person name="Detter J.C."/>
            <person name="Han C."/>
            <person name="Pitluck S."/>
            <person name="Mikhailova N."/>
            <person name="Pati A."/>
            <person name="Mavrommatis K."/>
            <person name="Chen A."/>
            <person name="Palaniappan K."/>
            <person name="Land M."/>
            <person name="Hauser L."/>
            <person name="Chang Y.J."/>
            <person name="Jeffries C.D."/>
            <person name="Chain P."/>
            <person name="Rohde C."/>
            <person name="Goker M."/>
            <person name="Bristow J."/>
            <person name="Eisen J.A."/>
            <person name="Markowitz V."/>
            <person name="Hugenholtz P."/>
            <person name="Kyrpides N.C."/>
            <person name="Klenk H.P."/>
        </authorList>
    </citation>
    <scope>NUCLEOTIDE SEQUENCE [LARGE SCALE GENOMIC DNA]</scope>
    <source>
        <strain evidence="3">ATCC 14201 / DSM 1135 / JCM 12969 / NCTC 10249 / C-1013-b</strain>
    </source>
</reference>
<dbReference type="AlphaFoldDB" id="C7NBE1"/>
<sequence>MKKIYRIKILKIIQTLFFNLSVGFVSSFLILGNFLLLIPQIFPIVLLILILYTVISCYGNEITVKRSKISYFNLGREEKVLDIIKNDVRVVESVENRFKSLKIKVNRYLKFTENGENHFKNISWITLKEGNELKVYIWKYKYFFERKIGKYKNDTLKEKKFMIPTEKLAILKEVDVKTKFFVISIFIFIILMTFSEKETAKFVTQLIYLIIIETFLLIFYFAQYSNVKDKIQKKLPKNITIDNLKIMIDEKIFYKSDIKKITMTGLKITERSYLNILNVPKVLIIENNAGNQKFVIAPIGINVKWKYPEYISLFKNIRNWCFENRIEFVITGY</sequence>
<accession>C7NBE1</accession>
<dbReference type="STRING" id="523794.Lebu_1600"/>
<dbReference type="OrthoDB" id="82437at2"/>
<feature type="transmembrane region" description="Helical" evidence="1">
    <location>
        <begin position="206"/>
        <end position="224"/>
    </location>
</feature>
<keyword evidence="1" id="KW-0472">Membrane</keyword>
<organism evidence="2 3">
    <name type="scientific">Leptotrichia buccalis (strain ATCC 14201 / DSM 1135 / JCM 12969 / NCTC 10249 / C-1013-b)</name>
    <dbReference type="NCBI Taxonomy" id="523794"/>
    <lineage>
        <taxon>Bacteria</taxon>
        <taxon>Fusobacteriati</taxon>
        <taxon>Fusobacteriota</taxon>
        <taxon>Fusobacteriia</taxon>
        <taxon>Fusobacteriales</taxon>
        <taxon>Leptotrichiaceae</taxon>
        <taxon>Leptotrichia</taxon>
    </lineage>
</organism>
<keyword evidence="1" id="KW-1133">Transmembrane helix</keyword>
<feature type="transmembrane region" description="Helical" evidence="1">
    <location>
        <begin position="12"/>
        <end position="35"/>
    </location>
</feature>
<dbReference type="EMBL" id="CP001685">
    <property type="protein sequence ID" value="ACV39472.1"/>
    <property type="molecule type" value="Genomic_DNA"/>
</dbReference>
<dbReference type="RefSeq" id="WP_015769812.1">
    <property type="nucleotide sequence ID" value="NC_013192.1"/>
</dbReference>
<keyword evidence="1" id="KW-0812">Transmembrane</keyword>
<protein>
    <submittedName>
        <fullName evidence="2">Uncharacterized protein</fullName>
    </submittedName>
</protein>
<proteinExistence type="predicted"/>
<keyword evidence="3" id="KW-1185">Reference proteome</keyword>
<feature type="transmembrane region" description="Helical" evidence="1">
    <location>
        <begin position="176"/>
        <end position="194"/>
    </location>
</feature>
<gene>
    <name evidence="2" type="ordered locus">Lebu_1600</name>
</gene>
<dbReference type="HOGENOM" id="CLU_836248_0_0_0"/>
<name>C7NBE1_LEPBD</name>
<evidence type="ECO:0000313" key="3">
    <source>
        <dbReference type="Proteomes" id="UP000001910"/>
    </source>
</evidence>